<protein>
    <submittedName>
        <fullName evidence="7">Uncharacterized protein LOC111360086</fullName>
    </submittedName>
</protein>
<feature type="compositionally biased region" description="Basic and acidic residues" evidence="4">
    <location>
        <begin position="131"/>
        <end position="144"/>
    </location>
</feature>
<feature type="compositionally biased region" description="Low complexity" evidence="4">
    <location>
        <begin position="1174"/>
        <end position="1185"/>
    </location>
</feature>
<dbReference type="GO" id="GO:0005813">
    <property type="term" value="C:centrosome"/>
    <property type="evidence" value="ECO:0007669"/>
    <property type="project" value="UniProtKB-SubCell"/>
</dbReference>
<evidence type="ECO:0000256" key="2">
    <source>
        <dbReference type="ARBA" id="ARBA00022490"/>
    </source>
</evidence>
<feature type="compositionally biased region" description="Basic and acidic residues" evidence="4">
    <location>
        <begin position="1264"/>
        <end position="1292"/>
    </location>
</feature>
<feature type="region of interest" description="Disordered" evidence="4">
    <location>
        <begin position="206"/>
        <end position="236"/>
    </location>
</feature>
<feature type="domain" description="ALMS motif" evidence="5">
    <location>
        <begin position="1723"/>
        <end position="1858"/>
    </location>
</feature>
<dbReference type="RefSeq" id="XP_022831684.1">
    <property type="nucleotide sequence ID" value="XM_022975916.1"/>
</dbReference>
<feature type="compositionally biased region" description="Polar residues" evidence="4">
    <location>
        <begin position="425"/>
        <end position="442"/>
    </location>
</feature>
<evidence type="ECO:0000256" key="3">
    <source>
        <dbReference type="ARBA" id="ARBA00023212"/>
    </source>
</evidence>
<feature type="compositionally biased region" description="Basic residues" evidence="4">
    <location>
        <begin position="357"/>
        <end position="377"/>
    </location>
</feature>
<feature type="region of interest" description="Disordered" evidence="4">
    <location>
        <begin position="1159"/>
        <end position="1189"/>
    </location>
</feature>
<organism evidence="6 7">
    <name type="scientific">Spodoptera litura</name>
    <name type="common">Asian cotton leafworm</name>
    <dbReference type="NCBI Taxonomy" id="69820"/>
    <lineage>
        <taxon>Eukaryota</taxon>
        <taxon>Metazoa</taxon>
        <taxon>Ecdysozoa</taxon>
        <taxon>Arthropoda</taxon>
        <taxon>Hexapoda</taxon>
        <taxon>Insecta</taxon>
        <taxon>Pterygota</taxon>
        <taxon>Neoptera</taxon>
        <taxon>Endopterygota</taxon>
        <taxon>Lepidoptera</taxon>
        <taxon>Glossata</taxon>
        <taxon>Ditrysia</taxon>
        <taxon>Noctuoidea</taxon>
        <taxon>Noctuidae</taxon>
        <taxon>Amphipyrinae</taxon>
        <taxon>Spodoptera</taxon>
    </lineage>
</organism>
<gene>
    <name evidence="7" type="primary">LOC111360086</name>
</gene>
<dbReference type="OrthoDB" id="7372634at2759"/>
<sequence>MERDEVDKTNDAGTSNVIDSSGAVNSLILDYYKKFGRKRDLEQYFSLSTAQSDIKDTSGLFWRKMKSENDSSDSGGRKSDSSQEVCRISIRCSLPEPMSSQDDEEQKTKTDSPHTESPPIIIEELPADVSRQTDDESLHFDDNNSQKSLDTLLDISAHKPLSPTSSITSQRKLEWDSLADVGYGNESDRKNSASSLSTLERLALKQQYSNNDSKQEIGIPTSHSTPLDENENKSKIKKGIGKKTKFYKKDVDFVEVNVPHTSDANPPPSINVNLTKHISFNVERDGGVTIDNVKKDVSVSSPEKVSVDTSYVGMDKEIQTTLPLNKPKEKSSSPDEAPKPVDPYNQKIPVMISLNTLRKRLRKKKARSVRRKLRTRKQKEVNKDETPQEKSGAQLSEAESFEYMPGHVYNQNKLKDNAPRLDNSAAGNKSSLESSGLTTDSSKGSKHSITKDLEQCVELLKHTLQKRYDDGDMKRKLIKDIVDRLVSSKYRNDYNSDFLSGVSSKRMGMIGNNTTTSTSDANNTEDSSNKKPKKSILRSEKFNPNVVASTSQSAPNLFSASIEKVTSNLIKPVASNTESDVSSKEKTSSENGFPKTSSEELYLKYLEALRREEAYKKHLKDKEMFLKQKLVKSDTSFKVPVRQEAKINSRLKDLMKDLTRNNYDDGSGDASKLEGGSSINLDIDRLSAIRNQRSHSVFTLSSSQSDAPKRPNLKKKLQAEREIEEAGPSQSHYCCCPHHYLNTKPEFSDSSVQVNIKNCGDDIPVEIPCPSKGKSCLIMPGDSKKSKSECPKNTRVVPDSHTSDIKYVCLCGGKQVCASEVGDNFMIYRCSKLTNCGIQPENPLRINNTAIQCGCCDIKDDKIELLQPPCKMNTCTDSSCSDHTSNPQKHSKSSQTNMLINMCMSNFKSSSSEIKLCGTATKSIVCPKKYFVSEATRCLQTEISINPQIADPRLSDINIICNNECARLVCEQRRRVSAFSIESEGGKTFSDVSTNSTSDKLLIQSGGSCCKSEILSKQGSEDKDSKKSSMIGKDYTIPIVGTNMTLTVNLGPDYVENAGPVEAGVVTEKISQADQETLAIGEVSRSAQCCLNPECTKNSKTDSAVSSKTCCLNNKSSGITFNTYPAEKVKAKTPFLRSNTDIDKRLSINTCIQTDEIRTKDMETNNNQETGIYSNSSVNTSDNSSQVEDQVQTVNVALTKGFRIGRNTKDNNKTDSNRPESGKADCCSSKRKNTDGSTIGSTKSNKNESKTDSGKADGCSSKNKKTDSSKPDSARSNKSESKSDSDKADCCRSKNKNADSSQTDSTRSNKNEPRYESGKGDYYSSKNKKSDSSSPNSPRSNKNKSLNRIDKVNVGVQKDLPTERVKTKNVDVETNDIPTKNVSIETENREESGSNACCQTEDKEKPSSQEKHRIHEEKEKVNILNNTDQPFGNEPKDRNLPESCCFNVNCPHNFDSKGPIIDMIQDITRRYSKKDMIKIKKNKCFSEIITVLNYLLETDDSTDPERKTCCSTSTDTKLSSDKGKRSKLSECCSDQMVDKSVQLSCTKSKVTRVCTDSSDLPCSSDLPTTSSDSAACKVLNKIKKECEKFHQKVKCKGRKCEVSSSTSVNCERCKKIHHCACRTHKCKRSKAFEKLQKKCIAYNLIIQTSESMLSEETVCENKSRPLKNIILKVPKKGKKEGCYKVEQECRRPSPVCSPKCSKNRPRSCCHESETSDEYAKRMEMATVREYLEQNRPDFVKKTSQRQDCLKFISEKRASERASKRDLLSMHVEKQPDLTKLTSEELQQLAKDIGFDLRNKRTAPKFINEREMKKHSEKIYKTLPEVVQKKEEKKKENIKKTNLLMANIFKKNLQKQALRGSVNLSNYSPVIKI</sequence>
<evidence type="ECO:0000256" key="1">
    <source>
        <dbReference type="ARBA" id="ARBA00004300"/>
    </source>
</evidence>
<comment type="subcellular location">
    <subcellularLocation>
        <location evidence="1">Cytoplasm</location>
        <location evidence="1">Cytoskeleton</location>
        <location evidence="1">Microtubule organizing center</location>
        <location evidence="1">Centrosome</location>
    </subcellularLocation>
</comment>
<dbReference type="GeneID" id="111360086"/>
<reference evidence="7" key="1">
    <citation type="submission" date="2025-08" db="UniProtKB">
        <authorList>
            <consortium name="RefSeq"/>
        </authorList>
    </citation>
    <scope>IDENTIFICATION</scope>
    <source>
        <strain evidence="7">Ishihara</strain>
        <tissue evidence="7">Whole body</tissue>
    </source>
</reference>
<feature type="region of interest" description="Disordered" evidence="4">
    <location>
        <begin position="66"/>
        <end position="145"/>
    </location>
</feature>
<feature type="compositionally biased region" description="Basic and acidic residues" evidence="4">
    <location>
        <begin position="66"/>
        <end position="81"/>
    </location>
</feature>
<keyword evidence="2" id="KW-0963">Cytoplasm</keyword>
<feature type="compositionally biased region" description="Basic and acidic residues" evidence="4">
    <location>
        <begin position="378"/>
        <end position="388"/>
    </location>
</feature>
<feature type="compositionally biased region" description="Polar residues" evidence="4">
    <location>
        <begin position="1164"/>
        <end position="1173"/>
    </location>
</feature>
<feature type="compositionally biased region" description="Polar residues" evidence="4">
    <location>
        <begin position="1376"/>
        <end position="1385"/>
    </location>
</feature>
<feature type="compositionally biased region" description="Basic and acidic residues" evidence="4">
    <location>
        <begin position="1307"/>
        <end position="1319"/>
    </location>
</feature>
<feature type="region of interest" description="Disordered" evidence="4">
    <location>
        <begin position="506"/>
        <end position="540"/>
    </location>
</feature>
<feature type="compositionally biased region" description="Low complexity" evidence="4">
    <location>
        <begin position="1332"/>
        <end position="1346"/>
    </location>
</feature>
<evidence type="ECO:0000256" key="4">
    <source>
        <dbReference type="SAM" id="MobiDB-lite"/>
    </source>
</evidence>
<feature type="region of interest" description="Disordered" evidence="4">
    <location>
        <begin position="317"/>
        <end position="396"/>
    </location>
</feature>
<evidence type="ECO:0000313" key="7">
    <source>
        <dbReference type="RefSeq" id="XP_022831684.1"/>
    </source>
</evidence>
<name>A0A9J7EPD9_SPOLT</name>
<dbReference type="InterPro" id="IPR029299">
    <property type="entry name" value="ALMS_motif"/>
</dbReference>
<accession>A0A9J7EPD9</accession>
<dbReference type="Proteomes" id="UP000301870">
    <property type="component" value="Chromosome 30"/>
</dbReference>
<feature type="region of interest" description="Disordered" evidence="4">
    <location>
        <begin position="412"/>
        <end position="447"/>
    </location>
</feature>
<keyword evidence="3" id="KW-0206">Cytoskeleton</keyword>
<feature type="region of interest" description="Disordered" evidence="4">
    <location>
        <begin position="1202"/>
        <end position="1413"/>
    </location>
</feature>
<keyword evidence="6" id="KW-1185">Reference proteome</keyword>
<feature type="compositionally biased region" description="Polar residues" evidence="4">
    <location>
        <begin position="697"/>
        <end position="706"/>
    </location>
</feature>
<feature type="region of interest" description="Disordered" evidence="4">
    <location>
        <begin position="697"/>
        <end position="717"/>
    </location>
</feature>
<feature type="compositionally biased region" description="Basic and acidic residues" evidence="4">
    <location>
        <begin position="1245"/>
        <end position="1255"/>
    </location>
</feature>
<feature type="compositionally biased region" description="Polar residues" evidence="4">
    <location>
        <begin position="1235"/>
        <end position="1244"/>
    </location>
</feature>
<feature type="region of interest" description="Disordered" evidence="4">
    <location>
        <begin position="574"/>
        <end position="594"/>
    </location>
</feature>
<feature type="compositionally biased region" description="Basic and acidic residues" evidence="4">
    <location>
        <begin position="1400"/>
        <end position="1413"/>
    </location>
</feature>
<feature type="compositionally biased region" description="Basic and acidic residues" evidence="4">
    <location>
        <begin position="326"/>
        <end position="339"/>
    </location>
</feature>
<feature type="compositionally biased region" description="Basic and acidic residues" evidence="4">
    <location>
        <begin position="1360"/>
        <end position="1371"/>
    </location>
</feature>
<feature type="compositionally biased region" description="Low complexity" evidence="4">
    <location>
        <begin position="512"/>
        <end position="526"/>
    </location>
</feature>
<feature type="compositionally biased region" description="Basic and acidic residues" evidence="4">
    <location>
        <begin position="1207"/>
        <end position="1223"/>
    </location>
</feature>
<dbReference type="KEGG" id="sliu:111360086"/>
<evidence type="ECO:0000313" key="6">
    <source>
        <dbReference type="Proteomes" id="UP000301870"/>
    </source>
</evidence>
<proteinExistence type="predicted"/>
<evidence type="ECO:0000259" key="5">
    <source>
        <dbReference type="Pfam" id="PF15309"/>
    </source>
</evidence>
<dbReference type="Pfam" id="PF15309">
    <property type="entry name" value="ALMS_motif"/>
    <property type="match status" value="1"/>
</dbReference>